<feature type="compositionally biased region" description="Acidic residues" evidence="2">
    <location>
        <begin position="16"/>
        <end position="31"/>
    </location>
</feature>
<feature type="region of interest" description="Disordered" evidence="2">
    <location>
        <begin position="1"/>
        <end position="194"/>
    </location>
</feature>
<dbReference type="OrthoDB" id="3942062at2759"/>
<feature type="compositionally biased region" description="Acidic residues" evidence="2">
    <location>
        <begin position="96"/>
        <end position="109"/>
    </location>
</feature>
<dbReference type="EMBL" id="KV744934">
    <property type="protein sequence ID" value="OCK81093.1"/>
    <property type="molecule type" value="Genomic_DNA"/>
</dbReference>
<comment type="similarity">
    <text evidence="1">Belongs to the VPS72/YL1 family.</text>
</comment>
<feature type="compositionally biased region" description="Acidic residues" evidence="2">
    <location>
        <begin position="58"/>
        <end position="88"/>
    </location>
</feature>
<evidence type="ECO:0000313" key="5">
    <source>
        <dbReference type="Proteomes" id="UP000250266"/>
    </source>
</evidence>
<dbReference type="AlphaFoldDB" id="A0A8E2JFY8"/>
<feature type="compositionally biased region" description="Polar residues" evidence="2">
    <location>
        <begin position="45"/>
        <end position="54"/>
    </location>
</feature>
<dbReference type="InterPro" id="IPR013272">
    <property type="entry name" value="Vps72/YL1_C"/>
</dbReference>
<feature type="region of interest" description="Disordered" evidence="2">
    <location>
        <begin position="317"/>
        <end position="374"/>
    </location>
</feature>
<proteinExistence type="inferred from homology"/>
<dbReference type="Pfam" id="PF08265">
    <property type="entry name" value="YL1_C"/>
    <property type="match status" value="1"/>
</dbReference>
<organism evidence="4 5">
    <name type="scientific">Lepidopterella palustris CBS 459.81</name>
    <dbReference type="NCBI Taxonomy" id="1314670"/>
    <lineage>
        <taxon>Eukaryota</taxon>
        <taxon>Fungi</taxon>
        <taxon>Dikarya</taxon>
        <taxon>Ascomycota</taxon>
        <taxon>Pezizomycotina</taxon>
        <taxon>Dothideomycetes</taxon>
        <taxon>Pleosporomycetidae</taxon>
        <taxon>Mytilinidiales</taxon>
        <taxon>Argynnaceae</taxon>
        <taxon>Lepidopterella</taxon>
    </lineage>
</organism>
<feature type="compositionally biased region" description="Low complexity" evidence="2">
    <location>
        <begin position="340"/>
        <end position="367"/>
    </location>
</feature>
<dbReference type="PANTHER" id="PTHR13275">
    <property type="entry name" value="YL-1 PROTEIN TRANSCRIPTION FACTOR-LIKE 1"/>
    <property type="match status" value="1"/>
</dbReference>
<feature type="compositionally biased region" description="Polar residues" evidence="2">
    <location>
        <begin position="179"/>
        <end position="191"/>
    </location>
</feature>
<dbReference type="Proteomes" id="UP000250266">
    <property type="component" value="Unassembled WGS sequence"/>
</dbReference>
<evidence type="ECO:0000259" key="3">
    <source>
        <dbReference type="SMART" id="SM00993"/>
    </source>
</evidence>
<feature type="compositionally biased region" description="Polar residues" evidence="2">
    <location>
        <begin position="320"/>
        <end position="339"/>
    </location>
</feature>
<evidence type="ECO:0000256" key="2">
    <source>
        <dbReference type="SAM" id="MobiDB-lite"/>
    </source>
</evidence>
<dbReference type="Pfam" id="PF05764">
    <property type="entry name" value="YL1"/>
    <property type="match status" value="1"/>
</dbReference>
<dbReference type="PANTHER" id="PTHR13275:SF4">
    <property type="entry name" value="VACUOLAR PROTEIN SORTING-ASSOCIATED PROTEIN 72 HOMOLOG"/>
    <property type="match status" value="1"/>
</dbReference>
<accession>A0A8E2JFY8</accession>
<keyword evidence="5" id="KW-1185">Reference proteome</keyword>
<gene>
    <name evidence="4" type="ORF">K432DRAFT_381646</name>
</gene>
<evidence type="ECO:0000313" key="4">
    <source>
        <dbReference type="EMBL" id="OCK81093.1"/>
    </source>
</evidence>
<evidence type="ECO:0000256" key="1">
    <source>
        <dbReference type="ARBA" id="ARBA00006832"/>
    </source>
</evidence>
<feature type="compositionally biased region" description="Basic and acidic residues" evidence="2">
    <location>
        <begin position="110"/>
        <end position="122"/>
    </location>
</feature>
<feature type="domain" description="Vps72/YL1 C-terminal" evidence="3">
    <location>
        <begin position="510"/>
        <end position="539"/>
    </location>
</feature>
<reference evidence="4 5" key="1">
    <citation type="journal article" date="2016" name="Nat. Commun.">
        <title>Ectomycorrhizal ecology is imprinted in the genome of the dominant symbiotic fungus Cenococcum geophilum.</title>
        <authorList>
            <consortium name="DOE Joint Genome Institute"/>
            <person name="Peter M."/>
            <person name="Kohler A."/>
            <person name="Ohm R.A."/>
            <person name="Kuo A."/>
            <person name="Krutzmann J."/>
            <person name="Morin E."/>
            <person name="Arend M."/>
            <person name="Barry K.W."/>
            <person name="Binder M."/>
            <person name="Choi C."/>
            <person name="Clum A."/>
            <person name="Copeland A."/>
            <person name="Grisel N."/>
            <person name="Haridas S."/>
            <person name="Kipfer T."/>
            <person name="LaButti K."/>
            <person name="Lindquist E."/>
            <person name="Lipzen A."/>
            <person name="Maire R."/>
            <person name="Meier B."/>
            <person name="Mihaltcheva S."/>
            <person name="Molinier V."/>
            <person name="Murat C."/>
            <person name="Poggeler S."/>
            <person name="Quandt C.A."/>
            <person name="Sperisen C."/>
            <person name="Tritt A."/>
            <person name="Tisserant E."/>
            <person name="Crous P.W."/>
            <person name="Henrissat B."/>
            <person name="Nehls U."/>
            <person name="Egli S."/>
            <person name="Spatafora J.W."/>
            <person name="Grigoriev I.V."/>
            <person name="Martin F.M."/>
        </authorList>
    </citation>
    <scope>NUCLEOTIDE SEQUENCE [LARGE SCALE GENOMIC DNA]</scope>
    <source>
        <strain evidence="4 5">CBS 459.81</strain>
    </source>
</reference>
<dbReference type="InterPro" id="IPR046757">
    <property type="entry name" value="YL1_N"/>
</dbReference>
<dbReference type="GO" id="GO:0005634">
    <property type="term" value="C:nucleus"/>
    <property type="evidence" value="ECO:0007669"/>
    <property type="project" value="TreeGrafter"/>
</dbReference>
<protein>
    <submittedName>
        <fullName evidence="4">YL1-domain-containing protein</fullName>
    </submittedName>
</protein>
<sequence length="608" mass="67205">MTLMPEDPIATRDGLVSEDEADTSANDDAEPAADLMVVSRARRSNAGNRMSTLLAQEDIPDEEEQWGEDWEELPNEEEFVGDDAEDQGDFNLDSSSSEDEDEGAEDDAGEKELRRVERQERDKKRKKAANPFAAGLVARKRVKINIPLSAPTESTPAPRPKKKSERACWLPTPEDGPVRQSSRRQTVMNKNETTERLLEKSIKRKKTIVMMEMAAERKQKVQPKAMTQEEKLAEAALVEKQNSKSLHRWEEAEEKRAAERKAKLDALKSRELEGPFIRYYSGPAIWIDGKLKYTGKDAPKIEELVDQNADEAVAAKDMNIDTTASEDVAPTTTEPTSVLQTAPEPAETPSESTQSPSQQTQQQQQPTNLPPTTYPNSIIFAPPQNPNSFLFGVEHWASTPDPVLASPTTSQPLINQPQPTQPPEPVLAPPIPHKTIERAVRNLIILTSFPSLPPAPHSHRTTLTTRDKPTFIALTSNLFAWPTSHATLAASLNPSRYNTKNSSLPVPAKASCAITGLQALYKDPATGLAYRDKYAYSRIRRLVEGDCRWSKGLGCYVGPVYDRVRSSGVGGWGRPARGVPERFWGRRGECAGVEGGEGKSVQAKDEEA</sequence>
<dbReference type="SMART" id="SM00993">
    <property type="entry name" value="YL1_C"/>
    <property type="match status" value="1"/>
</dbReference>
<name>A0A8E2JFY8_9PEZI</name>